<reference evidence="1" key="2">
    <citation type="submission" date="2021-09" db="EMBL/GenBank/DDBJ databases">
        <authorList>
            <person name="Jia N."/>
            <person name="Wang J."/>
            <person name="Shi W."/>
            <person name="Du L."/>
            <person name="Sun Y."/>
            <person name="Zhan W."/>
            <person name="Jiang J."/>
            <person name="Wang Q."/>
            <person name="Zhang B."/>
            <person name="Ji P."/>
            <person name="Sakyi L.B."/>
            <person name="Cui X."/>
            <person name="Yuan T."/>
            <person name="Jiang B."/>
            <person name="Yang W."/>
            <person name="Lam T.T.-Y."/>
            <person name="Chang Q."/>
            <person name="Ding S."/>
            <person name="Wang X."/>
            <person name="Zhu J."/>
            <person name="Ruan X."/>
            <person name="Zhao L."/>
            <person name="Wei J."/>
            <person name="Que T."/>
            <person name="Du C."/>
            <person name="Cheng J."/>
            <person name="Dai P."/>
            <person name="Han X."/>
            <person name="Huang E."/>
            <person name="Gao Y."/>
            <person name="Liu J."/>
            <person name="Shao H."/>
            <person name="Ye R."/>
            <person name="Li L."/>
            <person name="Wei W."/>
            <person name="Wang X."/>
            <person name="Wang C."/>
            <person name="Huo Q."/>
            <person name="Li W."/>
            <person name="Guo W."/>
            <person name="Chen H."/>
            <person name="Chen S."/>
            <person name="Zhou L."/>
            <person name="Zhou L."/>
            <person name="Ni X."/>
            <person name="Tian J."/>
            <person name="Zhou Y."/>
            <person name="Sheng Y."/>
            <person name="Liu T."/>
            <person name="Pan Y."/>
            <person name="Xia L."/>
            <person name="Li J."/>
            <person name="Zhao F."/>
            <person name="Cao W."/>
        </authorList>
    </citation>
    <scope>NUCLEOTIDE SEQUENCE</scope>
    <source>
        <strain evidence="1">Rmic-2018</strain>
        <tissue evidence="1">Larvae</tissue>
    </source>
</reference>
<name>A0A9J6DBJ1_RHIMP</name>
<organism evidence="1 2">
    <name type="scientific">Rhipicephalus microplus</name>
    <name type="common">Cattle tick</name>
    <name type="synonym">Boophilus microplus</name>
    <dbReference type="NCBI Taxonomy" id="6941"/>
    <lineage>
        <taxon>Eukaryota</taxon>
        <taxon>Metazoa</taxon>
        <taxon>Ecdysozoa</taxon>
        <taxon>Arthropoda</taxon>
        <taxon>Chelicerata</taxon>
        <taxon>Arachnida</taxon>
        <taxon>Acari</taxon>
        <taxon>Parasitiformes</taxon>
        <taxon>Ixodida</taxon>
        <taxon>Ixodoidea</taxon>
        <taxon>Ixodidae</taxon>
        <taxon>Rhipicephalinae</taxon>
        <taxon>Rhipicephalus</taxon>
        <taxon>Boophilus</taxon>
    </lineage>
</organism>
<protein>
    <submittedName>
        <fullName evidence="1">Uncharacterized protein</fullName>
    </submittedName>
</protein>
<sequence length="319" mass="35213">MPHLPTNDYKVVVHPRGGFNVSDYKTNRIYCCLGNAAEIDCKAAEEDSICLNYKQNIVPRRKSKTRSAAGPGITGFADYSNSSQRGTGSHWQWQQQQQRYNSNIQEVSWADLAASPGASAAAGFRDRVAVSGGGGPVPGRMSSGELERAIRHRLGSLEYTINQLRHENTLLREEIAKWKGGVAQQQKRQVILEQQPLPPHPVLVEVETVDESSVETANEREDSPVCSKRTALDPERPTTESCNASYERLKECVRNIETSLDECFVSQMEQINKMFTMVNNSVAKLAEQMTQGIATLAARIDEIEAKPSTSCGQADAGDR</sequence>
<gene>
    <name evidence="1" type="ORF">HPB51_019485</name>
</gene>
<evidence type="ECO:0000313" key="1">
    <source>
        <dbReference type="EMBL" id="KAH8019463.1"/>
    </source>
</evidence>
<evidence type="ECO:0000313" key="2">
    <source>
        <dbReference type="Proteomes" id="UP000821866"/>
    </source>
</evidence>
<proteinExistence type="predicted"/>
<keyword evidence="2" id="KW-1185">Reference proteome</keyword>
<reference evidence="1" key="1">
    <citation type="journal article" date="2020" name="Cell">
        <title>Large-Scale Comparative Analyses of Tick Genomes Elucidate Their Genetic Diversity and Vector Capacities.</title>
        <authorList>
            <consortium name="Tick Genome and Microbiome Consortium (TIGMIC)"/>
            <person name="Jia N."/>
            <person name="Wang J."/>
            <person name="Shi W."/>
            <person name="Du L."/>
            <person name="Sun Y."/>
            <person name="Zhan W."/>
            <person name="Jiang J.F."/>
            <person name="Wang Q."/>
            <person name="Zhang B."/>
            <person name="Ji P."/>
            <person name="Bell-Sakyi L."/>
            <person name="Cui X.M."/>
            <person name="Yuan T.T."/>
            <person name="Jiang B.G."/>
            <person name="Yang W.F."/>
            <person name="Lam T.T."/>
            <person name="Chang Q.C."/>
            <person name="Ding S.J."/>
            <person name="Wang X.J."/>
            <person name="Zhu J.G."/>
            <person name="Ruan X.D."/>
            <person name="Zhao L."/>
            <person name="Wei J.T."/>
            <person name="Ye R.Z."/>
            <person name="Que T.C."/>
            <person name="Du C.H."/>
            <person name="Zhou Y.H."/>
            <person name="Cheng J.X."/>
            <person name="Dai P.F."/>
            <person name="Guo W.B."/>
            <person name="Han X.H."/>
            <person name="Huang E.J."/>
            <person name="Li L.F."/>
            <person name="Wei W."/>
            <person name="Gao Y.C."/>
            <person name="Liu J.Z."/>
            <person name="Shao H.Z."/>
            <person name="Wang X."/>
            <person name="Wang C.C."/>
            <person name="Yang T.C."/>
            <person name="Huo Q.B."/>
            <person name="Li W."/>
            <person name="Chen H.Y."/>
            <person name="Chen S.E."/>
            <person name="Zhou L.G."/>
            <person name="Ni X.B."/>
            <person name="Tian J.H."/>
            <person name="Sheng Y."/>
            <person name="Liu T."/>
            <person name="Pan Y.S."/>
            <person name="Xia L.Y."/>
            <person name="Li J."/>
            <person name="Zhao F."/>
            <person name="Cao W.C."/>
        </authorList>
    </citation>
    <scope>NUCLEOTIDE SEQUENCE</scope>
    <source>
        <strain evidence="1">Rmic-2018</strain>
    </source>
</reference>
<accession>A0A9J6DBJ1</accession>
<comment type="caution">
    <text evidence="1">The sequence shown here is derived from an EMBL/GenBank/DDBJ whole genome shotgun (WGS) entry which is preliminary data.</text>
</comment>
<dbReference type="AlphaFoldDB" id="A0A9J6DBJ1"/>
<dbReference type="EMBL" id="JABSTU010000010">
    <property type="protein sequence ID" value="KAH8019463.1"/>
    <property type="molecule type" value="Genomic_DNA"/>
</dbReference>
<dbReference type="Proteomes" id="UP000821866">
    <property type="component" value="Chromosome 8"/>
</dbReference>